<reference evidence="2 3" key="1">
    <citation type="submission" date="2018-04" db="EMBL/GenBank/DDBJ databases">
        <title>WGS assembly of Panicum hallii var. hallii HAL2.</title>
        <authorList>
            <person name="Lovell J."/>
            <person name="Jenkins J."/>
            <person name="Lowry D."/>
            <person name="Mamidi S."/>
            <person name="Sreedasyam A."/>
            <person name="Weng X."/>
            <person name="Barry K."/>
            <person name="Bonette J."/>
            <person name="Campitelli B."/>
            <person name="Daum C."/>
            <person name="Gordon S."/>
            <person name="Gould B."/>
            <person name="Lipzen A."/>
            <person name="MacQueen A."/>
            <person name="Palacio-Mejia J."/>
            <person name="Plott C."/>
            <person name="Shakirov E."/>
            <person name="Shu S."/>
            <person name="Yoshinaga Y."/>
            <person name="Zane M."/>
            <person name="Rokhsar D."/>
            <person name="Grimwood J."/>
            <person name="Schmutz J."/>
            <person name="Juenger T."/>
        </authorList>
    </citation>
    <scope>NUCLEOTIDE SEQUENCE [LARGE SCALE GENOMIC DNA]</scope>
    <source>
        <strain evidence="3">cv. HAL2</strain>
    </source>
</reference>
<dbReference type="EMBL" id="CM009753">
    <property type="protein sequence ID" value="PUZ54550.1"/>
    <property type="molecule type" value="Genomic_DNA"/>
</dbReference>
<dbReference type="OrthoDB" id="681740at2759"/>
<proteinExistence type="predicted"/>
<feature type="transmembrane region" description="Helical" evidence="1">
    <location>
        <begin position="24"/>
        <end position="43"/>
    </location>
</feature>
<dbReference type="Proteomes" id="UP000244336">
    <property type="component" value="Chromosome 5"/>
</dbReference>
<evidence type="ECO:0000313" key="2">
    <source>
        <dbReference type="EMBL" id="PUZ54550.1"/>
    </source>
</evidence>
<dbReference type="Gramene" id="PUZ54550">
    <property type="protein sequence ID" value="PUZ54550"/>
    <property type="gene ID" value="GQ55_5G141000"/>
</dbReference>
<evidence type="ECO:0000313" key="3">
    <source>
        <dbReference type="Proteomes" id="UP000244336"/>
    </source>
</evidence>
<dbReference type="PANTHER" id="PTHR33994">
    <property type="entry name" value="OS04G0515000 PROTEIN"/>
    <property type="match status" value="1"/>
</dbReference>
<keyword evidence="1" id="KW-0812">Transmembrane</keyword>
<gene>
    <name evidence="2" type="ORF">GQ55_5G141000</name>
</gene>
<evidence type="ECO:0000256" key="1">
    <source>
        <dbReference type="SAM" id="Phobius"/>
    </source>
</evidence>
<protein>
    <recommendedName>
        <fullName evidence="4">Late embryogenesis abundant protein LEA-2 subgroup domain-containing protein</fullName>
    </recommendedName>
</protein>
<sequence>MDGIVVSGQNWFTRFLRRHPHLDLALILAAAGLFALLVFWLIYGPLEVSAAVSSFQGLDPGHRAAAAPTFVVTLRARNRDVRRHCFRPGNGTAVVAYTGVPLARADLLPGRSVATVRFVAAGGGLGIPGALYESLEGQRGRRERVALTDLVVPHNVVNWSPMLYWRDAMLDGHPPGGSSRCKAFLMGCHDVHGRLPIDE</sequence>
<keyword evidence="3" id="KW-1185">Reference proteome</keyword>
<dbReference type="PANTHER" id="PTHR33994:SF22">
    <property type="entry name" value="LATE EMBRYOGENESIS ABUNDANT PROTEIN LEA-2 SUBGROUP DOMAIN-CONTAINING PROTEIN"/>
    <property type="match status" value="1"/>
</dbReference>
<name>A0A2T7DG47_9POAL</name>
<organism evidence="2 3">
    <name type="scientific">Panicum hallii var. hallii</name>
    <dbReference type="NCBI Taxonomy" id="1504633"/>
    <lineage>
        <taxon>Eukaryota</taxon>
        <taxon>Viridiplantae</taxon>
        <taxon>Streptophyta</taxon>
        <taxon>Embryophyta</taxon>
        <taxon>Tracheophyta</taxon>
        <taxon>Spermatophyta</taxon>
        <taxon>Magnoliopsida</taxon>
        <taxon>Liliopsida</taxon>
        <taxon>Poales</taxon>
        <taxon>Poaceae</taxon>
        <taxon>PACMAD clade</taxon>
        <taxon>Panicoideae</taxon>
        <taxon>Panicodae</taxon>
        <taxon>Paniceae</taxon>
        <taxon>Panicinae</taxon>
        <taxon>Panicum</taxon>
        <taxon>Panicum sect. Panicum</taxon>
    </lineage>
</organism>
<keyword evidence="1" id="KW-1133">Transmembrane helix</keyword>
<dbReference type="AlphaFoldDB" id="A0A2T7DG47"/>
<evidence type="ECO:0008006" key="4">
    <source>
        <dbReference type="Google" id="ProtNLM"/>
    </source>
</evidence>
<keyword evidence="1" id="KW-0472">Membrane</keyword>
<accession>A0A2T7DG47</accession>